<evidence type="ECO:0000313" key="2">
    <source>
        <dbReference type="Proteomes" id="UP001472677"/>
    </source>
</evidence>
<gene>
    <name evidence="1" type="ORF">V6N12_051107</name>
</gene>
<comment type="caution">
    <text evidence="1">The sequence shown here is derived from an EMBL/GenBank/DDBJ whole genome shotgun (WGS) entry which is preliminary data.</text>
</comment>
<organism evidence="1 2">
    <name type="scientific">Hibiscus sabdariffa</name>
    <name type="common">roselle</name>
    <dbReference type="NCBI Taxonomy" id="183260"/>
    <lineage>
        <taxon>Eukaryota</taxon>
        <taxon>Viridiplantae</taxon>
        <taxon>Streptophyta</taxon>
        <taxon>Embryophyta</taxon>
        <taxon>Tracheophyta</taxon>
        <taxon>Spermatophyta</taxon>
        <taxon>Magnoliopsida</taxon>
        <taxon>eudicotyledons</taxon>
        <taxon>Gunneridae</taxon>
        <taxon>Pentapetalae</taxon>
        <taxon>rosids</taxon>
        <taxon>malvids</taxon>
        <taxon>Malvales</taxon>
        <taxon>Malvaceae</taxon>
        <taxon>Malvoideae</taxon>
        <taxon>Hibiscus</taxon>
    </lineage>
</organism>
<name>A0ABR2GEC5_9ROSI</name>
<protein>
    <submittedName>
        <fullName evidence="1">Uncharacterized protein</fullName>
    </submittedName>
</protein>
<dbReference type="Proteomes" id="UP001472677">
    <property type="component" value="Unassembled WGS sequence"/>
</dbReference>
<sequence length="76" mass="7989">MLSSPTGNSLQQTFDLWCHGRTSLASIAAMTRDSLGSIPGGDFASFSAPSALAMEAFVLRFGVLSALKVSYGKVNF</sequence>
<reference evidence="1 2" key="1">
    <citation type="journal article" date="2024" name="G3 (Bethesda)">
        <title>Genome assembly of Hibiscus sabdariffa L. provides insights into metabolisms of medicinal natural products.</title>
        <authorList>
            <person name="Kim T."/>
        </authorList>
    </citation>
    <scope>NUCLEOTIDE SEQUENCE [LARGE SCALE GENOMIC DNA]</scope>
    <source>
        <strain evidence="1">TK-2024</strain>
        <tissue evidence="1">Old leaves</tissue>
    </source>
</reference>
<keyword evidence="2" id="KW-1185">Reference proteome</keyword>
<accession>A0ABR2GEC5</accession>
<evidence type="ECO:0000313" key="1">
    <source>
        <dbReference type="EMBL" id="KAK8601268.1"/>
    </source>
</evidence>
<proteinExistence type="predicted"/>
<dbReference type="EMBL" id="JBBPBM010000001">
    <property type="protein sequence ID" value="KAK8601268.1"/>
    <property type="molecule type" value="Genomic_DNA"/>
</dbReference>